<keyword evidence="11" id="KW-0812">Transmembrane</keyword>
<feature type="transmembrane region" description="Helical" evidence="11">
    <location>
        <begin position="918"/>
        <end position="941"/>
    </location>
</feature>
<keyword evidence="9" id="KW-0694">RNA-binding</keyword>
<keyword evidence="2" id="KW-0732">Signal</keyword>
<organism evidence="14 15">
    <name type="scientific">Culex pipiens pipiens</name>
    <name type="common">Northern house mosquito</name>
    <dbReference type="NCBI Taxonomy" id="38569"/>
    <lineage>
        <taxon>Eukaryota</taxon>
        <taxon>Metazoa</taxon>
        <taxon>Ecdysozoa</taxon>
        <taxon>Arthropoda</taxon>
        <taxon>Hexapoda</taxon>
        <taxon>Insecta</taxon>
        <taxon>Pterygota</taxon>
        <taxon>Neoptera</taxon>
        <taxon>Endopterygota</taxon>
        <taxon>Diptera</taxon>
        <taxon>Nematocera</taxon>
        <taxon>Culicoidea</taxon>
        <taxon>Culicidae</taxon>
        <taxon>Culicinae</taxon>
        <taxon>Culicini</taxon>
        <taxon>Culex</taxon>
        <taxon>Culex</taxon>
    </lineage>
</organism>
<accession>A0ABD1DAZ2</accession>
<dbReference type="PANTHER" id="PTHR24031">
    <property type="entry name" value="RNA HELICASE"/>
    <property type="match status" value="1"/>
</dbReference>
<feature type="short sequence motif" description="Q motif" evidence="8">
    <location>
        <begin position="113"/>
        <end position="141"/>
    </location>
</feature>
<comment type="caution">
    <text evidence="14">The sequence shown here is derived from an EMBL/GenBank/DDBJ whole genome shotgun (WGS) entry which is preliminary data.</text>
</comment>
<evidence type="ECO:0000259" key="12">
    <source>
        <dbReference type="PROSITE" id="PS51192"/>
    </source>
</evidence>
<dbReference type="GO" id="GO:0009966">
    <property type="term" value="P:regulation of signal transduction"/>
    <property type="evidence" value="ECO:0007669"/>
    <property type="project" value="UniProtKB-ARBA"/>
</dbReference>
<dbReference type="SUPFAM" id="SSF52540">
    <property type="entry name" value="P-loop containing nucleoside triphosphate hydrolases"/>
    <property type="match status" value="2"/>
</dbReference>
<dbReference type="GO" id="GO:0003723">
    <property type="term" value="F:RNA binding"/>
    <property type="evidence" value="ECO:0007669"/>
    <property type="project" value="UniProtKB-UniRule"/>
</dbReference>
<evidence type="ECO:0000256" key="4">
    <source>
        <dbReference type="ARBA" id="ARBA00022741"/>
    </source>
</evidence>
<keyword evidence="5 9" id="KW-0378">Hydrolase</keyword>
<evidence type="ECO:0000256" key="6">
    <source>
        <dbReference type="ARBA" id="ARBA00022806"/>
    </source>
</evidence>
<feature type="compositionally biased region" description="Basic residues" evidence="10">
    <location>
        <begin position="43"/>
        <end position="52"/>
    </location>
</feature>
<dbReference type="SMART" id="SM00364">
    <property type="entry name" value="LRR_BAC"/>
    <property type="match status" value="6"/>
</dbReference>
<gene>
    <name evidence="14" type="ORF">pipiens_002643</name>
</gene>
<dbReference type="InterPro" id="IPR001611">
    <property type="entry name" value="Leu-rich_rpt"/>
</dbReference>
<evidence type="ECO:0000256" key="11">
    <source>
        <dbReference type="SAM" id="Phobius"/>
    </source>
</evidence>
<comment type="similarity">
    <text evidence="9">Belongs to the DEAD box helicase family.</text>
</comment>
<dbReference type="PROSITE" id="PS51195">
    <property type="entry name" value="Q_MOTIF"/>
    <property type="match status" value="1"/>
</dbReference>
<dbReference type="SMART" id="SM00082">
    <property type="entry name" value="LRRCT"/>
    <property type="match status" value="1"/>
</dbReference>
<evidence type="ECO:0000256" key="2">
    <source>
        <dbReference type="ARBA" id="ARBA00022729"/>
    </source>
</evidence>
<feature type="compositionally biased region" description="Acidic residues" evidence="10">
    <location>
        <begin position="27"/>
        <end position="37"/>
    </location>
</feature>
<dbReference type="Gene3D" id="3.40.50.300">
    <property type="entry name" value="P-loop containing nucleotide triphosphate hydrolases"/>
    <property type="match status" value="2"/>
</dbReference>
<evidence type="ECO:0000313" key="15">
    <source>
        <dbReference type="Proteomes" id="UP001562425"/>
    </source>
</evidence>
<evidence type="ECO:0000256" key="1">
    <source>
        <dbReference type="ARBA" id="ARBA00022614"/>
    </source>
</evidence>
<protein>
    <recommendedName>
        <fullName evidence="9">ATP-dependent RNA helicase</fullName>
        <ecNumber evidence="9">3.6.4.13</ecNumber>
    </recommendedName>
</protein>
<name>A0ABD1DAZ2_CULPP</name>
<keyword evidence="6 9" id="KW-0347">Helicase</keyword>
<dbReference type="FunFam" id="3.40.50.300:FF:000460">
    <property type="entry name" value="RNA helicase"/>
    <property type="match status" value="1"/>
</dbReference>
<dbReference type="GO" id="GO:0071944">
    <property type="term" value="C:cell periphery"/>
    <property type="evidence" value="ECO:0007669"/>
    <property type="project" value="UniProtKB-ARBA"/>
</dbReference>
<dbReference type="SUPFAM" id="SSF52058">
    <property type="entry name" value="L domain-like"/>
    <property type="match status" value="2"/>
</dbReference>
<dbReference type="InterPro" id="IPR014014">
    <property type="entry name" value="RNA_helicase_DEAD_Q_motif"/>
</dbReference>
<keyword evidence="7 9" id="KW-0067">ATP-binding</keyword>
<dbReference type="PROSITE" id="PS51192">
    <property type="entry name" value="HELICASE_ATP_BIND_1"/>
    <property type="match status" value="1"/>
</dbReference>
<sequence>MGRKNKQKIKSQLGAEKPTSNGKASVEDLEENFELEPEQTKADKRKKQKKRKNSEGENGSVAGAFVKRPKNSDEEENDDDEEENGHDDSEEQEEHPTVGSGDAYEVLLGSQEFESLKGKVSDNTLKAITEMGFTKMTEIQAKAIPPLLAGRDLIGSAKTGSGKTLAFLIPAVELIYKLQFKPRNGTGVLVISPTRELAMQIFGVLKELSAHHHYTYGLLMGGASRHTENEKLSKGLNIIVATPGRLLDHLKGTPNFLFKNLQCLIIDECDRILEIGFEEDMKQIISILPKKRQTMLFSATQTSRTEELGKLALKSEPIYVGVDDNKAEATVSGLEQGYIVCPSEKRLLVLFTFLKKNRKKKVMVFFSSCLSVKFHHELFNYIDLPVNSIHGKQKQAKRTSVFFQFQTLPTSTSLIELHFENDSIKSLLTEPFDNFRNLEVLSITNNALGSLDKDFFTAPNNLLKLDLSNNSLTAVTALERAHFQALESIDLSHNKLKAVSHQLVRALESVSLVRLEACDIYNWDSGDRPTRWQVLNLNRNKLTVVSATTFASLERLEALYLAYNEIQHIDPQAFEGLKLLERLDLSYNHVTNLEANLVLPEVLTMINVAGNGMERWPFGKISQNLRILQIQNNAITDLSTGQQVSVIILNASNNRLDTFAGDSFPEVTELDLSFNALTDVPRNLGKQLRTLVLDGNPMQKVFFETEVPLSLLSLNHMPELSDLDAFSFWKLVGAESEKEQDCVEIRISNCPKLRHIDAKAFEETSICKLDLSYNQLTSIPQTLVNWDDLHGGINLQGNPLNCDCTEQWLVDVILPKLYDQEDLQYLLDDLRCSSPANRAGKRLVKYLNHRDAFCSGGTGSSSGGPRMERLQMESGSRRPSAAIAVDSSDEIAQAGFLSRIICSVDDPDCLHAHEGHGLVALGVIVAVTLVLAITMVVILVVRRLRPNPPVSSDGVWLMRSKY</sequence>
<evidence type="ECO:0000256" key="9">
    <source>
        <dbReference type="RuleBase" id="RU365068"/>
    </source>
</evidence>
<keyword evidence="15" id="KW-1185">Reference proteome</keyword>
<comment type="function">
    <text evidence="9">RNA helicase.</text>
</comment>
<dbReference type="AlphaFoldDB" id="A0ABD1DAZ2"/>
<evidence type="ECO:0000256" key="8">
    <source>
        <dbReference type="PROSITE-ProRule" id="PRU00552"/>
    </source>
</evidence>
<dbReference type="CDD" id="cd17942">
    <property type="entry name" value="DEADc_DDX18"/>
    <property type="match status" value="1"/>
</dbReference>
<keyword evidence="3" id="KW-0677">Repeat</keyword>
<dbReference type="Gene3D" id="3.80.10.10">
    <property type="entry name" value="Ribonuclease Inhibitor"/>
    <property type="match status" value="3"/>
</dbReference>
<dbReference type="SMART" id="SM00487">
    <property type="entry name" value="DEXDc"/>
    <property type="match status" value="1"/>
</dbReference>
<dbReference type="EC" id="3.6.4.13" evidence="9"/>
<dbReference type="SMART" id="SM00368">
    <property type="entry name" value="LRR_RI"/>
    <property type="match status" value="4"/>
</dbReference>
<dbReference type="Pfam" id="PF13855">
    <property type="entry name" value="LRR_8"/>
    <property type="match status" value="2"/>
</dbReference>
<feature type="domain" description="Helicase ATP-binding" evidence="12">
    <location>
        <begin position="144"/>
        <end position="319"/>
    </location>
</feature>
<evidence type="ECO:0000256" key="7">
    <source>
        <dbReference type="ARBA" id="ARBA00022840"/>
    </source>
</evidence>
<dbReference type="PROSITE" id="PS51450">
    <property type="entry name" value="LRR"/>
    <property type="match status" value="2"/>
</dbReference>
<keyword evidence="1" id="KW-0433">Leucine-rich repeat</keyword>
<comment type="catalytic activity">
    <reaction evidence="9">
        <text>ATP + H2O = ADP + phosphate + H(+)</text>
        <dbReference type="Rhea" id="RHEA:13065"/>
        <dbReference type="ChEBI" id="CHEBI:15377"/>
        <dbReference type="ChEBI" id="CHEBI:15378"/>
        <dbReference type="ChEBI" id="CHEBI:30616"/>
        <dbReference type="ChEBI" id="CHEBI:43474"/>
        <dbReference type="ChEBI" id="CHEBI:456216"/>
        <dbReference type="EC" id="3.6.4.13"/>
    </reaction>
</comment>
<evidence type="ECO:0000256" key="3">
    <source>
        <dbReference type="ARBA" id="ARBA00022737"/>
    </source>
</evidence>
<dbReference type="InterPro" id="IPR032675">
    <property type="entry name" value="LRR_dom_sf"/>
</dbReference>
<dbReference type="InterPro" id="IPR011545">
    <property type="entry name" value="DEAD/DEAH_box_helicase_dom"/>
</dbReference>
<proteinExistence type="inferred from homology"/>
<dbReference type="GO" id="GO:0005524">
    <property type="term" value="F:ATP binding"/>
    <property type="evidence" value="ECO:0007669"/>
    <property type="project" value="UniProtKB-UniRule"/>
</dbReference>
<dbReference type="GO" id="GO:0016787">
    <property type="term" value="F:hydrolase activity"/>
    <property type="evidence" value="ECO:0007669"/>
    <property type="project" value="UniProtKB-KW"/>
</dbReference>
<reference evidence="14 15" key="1">
    <citation type="submission" date="2024-05" db="EMBL/GenBank/DDBJ databases">
        <title>Culex pipiens pipiens assembly and annotation.</title>
        <authorList>
            <person name="Alout H."/>
            <person name="Durand T."/>
        </authorList>
    </citation>
    <scope>NUCLEOTIDE SEQUENCE [LARGE SCALE GENOMIC DNA]</scope>
    <source>
        <strain evidence="14">HA-2024</strain>
        <tissue evidence="14">Whole body</tissue>
    </source>
</reference>
<dbReference type="GO" id="GO:0003724">
    <property type="term" value="F:RNA helicase activity"/>
    <property type="evidence" value="ECO:0007669"/>
    <property type="project" value="UniProtKB-EC"/>
</dbReference>
<dbReference type="Proteomes" id="UP001562425">
    <property type="component" value="Unassembled WGS sequence"/>
</dbReference>
<dbReference type="InterPro" id="IPR000483">
    <property type="entry name" value="Cys-rich_flank_reg_C"/>
</dbReference>
<dbReference type="InterPro" id="IPR014001">
    <property type="entry name" value="Helicase_ATP-bd"/>
</dbReference>
<feature type="compositionally biased region" description="Acidic residues" evidence="10">
    <location>
        <begin position="73"/>
        <end position="93"/>
    </location>
</feature>
<dbReference type="InterPro" id="IPR027417">
    <property type="entry name" value="P-loop_NTPase"/>
</dbReference>
<feature type="region of interest" description="Disordered" evidence="10">
    <location>
        <begin position="1"/>
        <end position="100"/>
    </location>
</feature>
<evidence type="ECO:0000256" key="5">
    <source>
        <dbReference type="ARBA" id="ARBA00022801"/>
    </source>
</evidence>
<comment type="domain">
    <text evidence="9">The Q motif is unique to and characteristic of the DEAD box family of RNA helicases and controls ATP binding and hydrolysis.</text>
</comment>
<evidence type="ECO:0000256" key="10">
    <source>
        <dbReference type="SAM" id="MobiDB-lite"/>
    </source>
</evidence>
<dbReference type="SMART" id="SM00369">
    <property type="entry name" value="LRR_TYP"/>
    <property type="match status" value="7"/>
</dbReference>
<feature type="domain" description="DEAD-box RNA helicase Q" evidence="13">
    <location>
        <begin position="113"/>
        <end position="141"/>
    </location>
</feature>
<evidence type="ECO:0000313" key="14">
    <source>
        <dbReference type="EMBL" id="KAL1396619.1"/>
    </source>
</evidence>
<dbReference type="InterPro" id="IPR003591">
    <property type="entry name" value="Leu-rich_rpt_typical-subtyp"/>
</dbReference>
<dbReference type="EMBL" id="JBEHCU010006646">
    <property type="protein sequence ID" value="KAL1396619.1"/>
    <property type="molecule type" value="Genomic_DNA"/>
</dbReference>
<dbReference type="InterPro" id="IPR044773">
    <property type="entry name" value="DDX18/Has1_DEADc"/>
</dbReference>
<keyword evidence="11" id="KW-1133">Transmembrane helix</keyword>
<evidence type="ECO:0000259" key="13">
    <source>
        <dbReference type="PROSITE" id="PS51195"/>
    </source>
</evidence>
<dbReference type="Pfam" id="PF00270">
    <property type="entry name" value="DEAD"/>
    <property type="match status" value="1"/>
</dbReference>
<keyword evidence="4 9" id="KW-0547">Nucleotide-binding</keyword>
<keyword evidence="11" id="KW-0472">Membrane</keyword>